<keyword evidence="10" id="KW-0406">Ion transport</keyword>
<keyword evidence="3 10" id="KW-0812">Transmembrane</keyword>
<gene>
    <name evidence="10" type="primary">fluC</name>
    <name evidence="10" type="synonym">crcB</name>
    <name evidence="11" type="ORF">GCM10010979_25450</name>
</gene>
<dbReference type="Pfam" id="PF02537">
    <property type="entry name" value="CRCB"/>
    <property type="match status" value="1"/>
</dbReference>
<evidence type="ECO:0000313" key="11">
    <source>
        <dbReference type="EMBL" id="GGB09757.1"/>
    </source>
</evidence>
<organism evidence="11 12">
    <name type="scientific">Conyzicola nivalis</name>
    <dbReference type="NCBI Taxonomy" id="1477021"/>
    <lineage>
        <taxon>Bacteria</taxon>
        <taxon>Bacillati</taxon>
        <taxon>Actinomycetota</taxon>
        <taxon>Actinomycetes</taxon>
        <taxon>Micrococcales</taxon>
        <taxon>Microbacteriaceae</taxon>
        <taxon>Conyzicola</taxon>
    </lineage>
</organism>
<evidence type="ECO:0000256" key="10">
    <source>
        <dbReference type="HAMAP-Rule" id="MF_00454"/>
    </source>
</evidence>
<feature type="transmembrane region" description="Helical" evidence="10">
    <location>
        <begin position="87"/>
        <end position="109"/>
    </location>
</feature>
<dbReference type="PANTHER" id="PTHR28259">
    <property type="entry name" value="FLUORIDE EXPORT PROTEIN 1-RELATED"/>
    <property type="match status" value="1"/>
</dbReference>
<keyword evidence="5 10" id="KW-0472">Membrane</keyword>
<evidence type="ECO:0000256" key="8">
    <source>
        <dbReference type="ARBA" id="ARBA00035585"/>
    </source>
</evidence>
<protein>
    <recommendedName>
        <fullName evidence="10">Fluoride-specific ion channel FluC</fullName>
    </recommendedName>
</protein>
<evidence type="ECO:0000256" key="9">
    <source>
        <dbReference type="ARBA" id="ARBA00049940"/>
    </source>
</evidence>
<sequence length="119" mass="12195">MSSLLAVLVGGALGTGLRLGIDLLASPFSTLIINVVGAFTLGLLTARVWPRARPWVRAGLGPGLLGSFTTFSAFAVALVSLASSDEWMLGALYLVATLALGLGAAWAGLRAGSRKTDPR</sequence>
<evidence type="ECO:0000256" key="2">
    <source>
        <dbReference type="ARBA" id="ARBA00022475"/>
    </source>
</evidence>
<evidence type="ECO:0000256" key="4">
    <source>
        <dbReference type="ARBA" id="ARBA00022989"/>
    </source>
</evidence>
<name>A0A916WKV8_9MICO</name>
<evidence type="ECO:0000256" key="1">
    <source>
        <dbReference type="ARBA" id="ARBA00004651"/>
    </source>
</evidence>
<comment type="catalytic activity">
    <reaction evidence="8">
        <text>fluoride(in) = fluoride(out)</text>
        <dbReference type="Rhea" id="RHEA:76159"/>
        <dbReference type="ChEBI" id="CHEBI:17051"/>
    </reaction>
    <physiologicalReaction direction="left-to-right" evidence="8">
        <dbReference type="Rhea" id="RHEA:76160"/>
    </physiologicalReaction>
</comment>
<proteinExistence type="inferred from homology"/>
<dbReference type="HAMAP" id="MF_00454">
    <property type="entry name" value="FluC"/>
    <property type="match status" value="1"/>
</dbReference>
<comment type="function">
    <text evidence="9 10">Fluoride-specific ion channel. Important for reducing fluoride concentration in the cell, thus reducing its toxicity.</text>
</comment>
<feature type="binding site" evidence="10">
    <location>
        <position position="69"/>
    </location>
    <ligand>
        <name>Na(+)</name>
        <dbReference type="ChEBI" id="CHEBI:29101"/>
        <note>structural</note>
    </ligand>
</feature>
<comment type="caution">
    <text evidence="11">The sequence shown here is derived from an EMBL/GenBank/DDBJ whole genome shotgun (WGS) entry which is preliminary data.</text>
</comment>
<keyword evidence="2 10" id="KW-1003">Cell membrane</keyword>
<keyword evidence="10" id="KW-0915">Sodium</keyword>
<dbReference type="RefSeq" id="WP_188510948.1">
    <property type="nucleotide sequence ID" value="NZ_BMGB01000001.1"/>
</dbReference>
<feature type="binding site" evidence="10">
    <location>
        <position position="66"/>
    </location>
    <ligand>
        <name>Na(+)</name>
        <dbReference type="ChEBI" id="CHEBI:29101"/>
        <note>structural</note>
    </ligand>
</feature>
<reference evidence="11" key="1">
    <citation type="journal article" date="2014" name="Int. J. Syst. Evol. Microbiol.">
        <title>Complete genome sequence of Corynebacterium casei LMG S-19264T (=DSM 44701T), isolated from a smear-ripened cheese.</title>
        <authorList>
            <consortium name="US DOE Joint Genome Institute (JGI-PGF)"/>
            <person name="Walter F."/>
            <person name="Albersmeier A."/>
            <person name="Kalinowski J."/>
            <person name="Ruckert C."/>
        </authorList>
    </citation>
    <scope>NUCLEOTIDE SEQUENCE</scope>
    <source>
        <strain evidence="11">CGMCC 1.12813</strain>
    </source>
</reference>
<feature type="transmembrane region" description="Helical" evidence="10">
    <location>
        <begin position="28"/>
        <end position="46"/>
    </location>
</feature>
<feature type="transmembrane region" description="Helical" evidence="10">
    <location>
        <begin position="58"/>
        <end position="81"/>
    </location>
</feature>
<comment type="activity regulation">
    <text evidence="10">Na(+) is not transported, but it plays an essential structural role and its presence is essential for fluoride channel function.</text>
</comment>
<dbReference type="Proteomes" id="UP000606922">
    <property type="component" value="Unassembled WGS sequence"/>
</dbReference>
<accession>A0A916WKV8</accession>
<dbReference type="AlphaFoldDB" id="A0A916WKV8"/>
<dbReference type="PANTHER" id="PTHR28259:SF1">
    <property type="entry name" value="FLUORIDE EXPORT PROTEIN 1-RELATED"/>
    <property type="match status" value="1"/>
</dbReference>
<dbReference type="GO" id="GO:0062054">
    <property type="term" value="F:fluoride channel activity"/>
    <property type="evidence" value="ECO:0007669"/>
    <property type="project" value="UniProtKB-UniRule"/>
</dbReference>
<keyword evidence="12" id="KW-1185">Reference proteome</keyword>
<evidence type="ECO:0000256" key="6">
    <source>
        <dbReference type="ARBA" id="ARBA00023303"/>
    </source>
</evidence>
<keyword evidence="10" id="KW-0479">Metal-binding</keyword>
<dbReference type="GO" id="GO:0140114">
    <property type="term" value="P:cellular detoxification of fluoride"/>
    <property type="evidence" value="ECO:0007669"/>
    <property type="project" value="UniProtKB-UniRule"/>
</dbReference>
<dbReference type="EMBL" id="BMGB01000001">
    <property type="protein sequence ID" value="GGB09757.1"/>
    <property type="molecule type" value="Genomic_DNA"/>
</dbReference>
<keyword evidence="6 10" id="KW-0407">Ion channel</keyword>
<dbReference type="GO" id="GO:0005886">
    <property type="term" value="C:plasma membrane"/>
    <property type="evidence" value="ECO:0007669"/>
    <property type="project" value="UniProtKB-SubCell"/>
</dbReference>
<evidence type="ECO:0000256" key="3">
    <source>
        <dbReference type="ARBA" id="ARBA00022692"/>
    </source>
</evidence>
<keyword evidence="10" id="KW-0813">Transport</keyword>
<evidence type="ECO:0000313" key="12">
    <source>
        <dbReference type="Proteomes" id="UP000606922"/>
    </source>
</evidence>
<evidence type="ECO:0000256" key="5">
    <source>
        <dbReference type="ARBA" id="ARBA00023136"/>
    </source>
</evidence>
<dbReference type="GO" id="GO:0046872">
    <property type="term" value="F:metal ion binding"/>
    <property type="evidence" value="ECO:0007669"/>
    <property type="project" value="UniProtKB-KW"/>
</dbReference>
<comment type="subcellular location">
    <subcellularLocation>
        <location evidence="1 10">Cell membrane</location>
        <topology evidence="1 10">Multi-pass membrane protein</topology>
    </subcellularLocation>
</comment>
<reference evidence="11" key="2">
    <citation type="submission" date="2020-09" db="EMBL/GenBank/DDBJ databases">
        <authorList>
            <person name="Sun Q."/>
            <person name="Zhou Y."/>
        </authorList>
    </citation>
    <scope>NUCLEOTIDE SEQUENCE</scope>
    <source>
        <strain evidence="11">CGMCC 1.12813</strain>
    </source>
</reference>
<evidence type="ECO:0000256" key="7">
    <source>
        <dbReference type="ARBA" id="ARBA00035120"/>
    </source>
</evidence>
<keyword evidence="4 10" id="KW-1133">Transmembrane helix</keyword>
<comment type="similarity">
    <text evidence="7 10">Belongs to the fluoride channel Fluc/FEX (TC 1.A.43) family.</text>
</comment>
<dbReference type="InterPro" id="IPR003691">
    <property type="entry name" value="FluC"/>
</dbReference>